<reference evidence="3" key="1">
    <citation type="submission" date="2025-08" db="UniProtKB">
        <authorList>
            <consortium name="RefSeq"/>
        </authorList>
    </citation>
    <scope>IDENTIFICATION</scope>
</reference>
<dbReference type="CDD" id="cd16021">
    <property type="entry name" value="ALP_like"/>
    <property type="match status" value="1"/>
</dbReference>
<evidence type="ECO:0000256" key="1">
    <source>
        <dbReference type="SAM" id="Phobius"/>
    </source>
</evidence>
<dbReference type="Proteomes" id="UP000694888">
    <property type="component" value="Unplaced"/>
</dbReference>
<dbReference type="InterPro" id="IPR017850">
    <property type="entry name" value="Alkaline_phosphatase_core_sf"/>
</dbReference>
<dbReference type="RefSeq" id="XP_035826316.1">
    <property type="nucleotide sequence ID" value="XM_035970423.1"/>
</dbReference>
<dbReference type="PANTHER" id="PTHR10974">
    <property type="entry name" value="FI08016P-RELATED"/>
    <property type="match status" value="1"/>
</dbReference>
<dbReference type="InterPro" id="IPR004245">
    <property type="entry name" value="DUF229"/>
</dbReference>
<organism evidence="2 3">
    <name type="scientific">Aplysia californica</name>
    <name type="common">California sea hare</name>
    <dbReference type="NCBI Taxonomy" id="6500"/>
    <lineage>
        <taxon>Eukaryota</taxon>
        <taxon>Metazoa</taxon>
        <taxon>Spiralia</taxon>
        <taxon>Lophotrochozoa</taxon>
        <taxon>Mollusca</taxon>
        <taxon>Gastropoda</taxon>
        <taxon>Heterobranchia</taxon>
        <taxon>Euthyneura</taxon>
        <taxon>Tectipleura</taxon>
        <taxon>Aplysiida</taxon>
        <taxon>Aplysioidea</taxon>
        <taxon>Aplysiidae</taxon>
        <taxon>Aplysia</taxon>
    </lineage>
</organism>
<keyword evidence="1" id="KW-0472">Membrane</keyword>
<proteinExistence type="predicted"/>
<feature type="transmembrane region" description="Helical" evidence="1">
    <location>
        <begin position="29"/>
        <end position="48"/>
    </location>
</feature>
<dbReference type="Gene3D" id="3.40.720.10">
    <property type="entry name" value="Alkaline Phosphatase, subunit A"/>
    <property type="match status" value="1"/>
</dbReference>
<evidence type="ECO:0000313" key="3">
    <source>
        <dbReference type="RefSeq" id="XP_035826316.1"/>
    </source>
</evidence>
<keyword evidence="1" id="KW-1133">Transmembrane helix</keyword>
<gene>
    <name evidence="3" type="primary">LOC101860708</name>
</gene>
<sequence>MRTNIISVKRSLRASVKMGCLIPRNLTDACARLLLLAFLSLIVCFIYSNHDIQMPLVHKRGLQRSQTVRAESQTLPPMRQTAGHDDNETVCSFPELDPFEPSVIGLITLYNTTTCSGRPSVTYIDGGVLRLNWTKIHKVLKRENFSHCRYRPLFRHSTDENKFQTSGWKGPFSHDLHLPLQDEFLHVECEDHLKNKVAETYHTVVQPQPAIEQGSRVLLERHLSTAAPAEVLNVLMVGVDGTSRMNFIRSMPQTRNLLLGLGGIELERYNKVGDNTFPNLTPLLTGSYITEHLKYWDSSQYLDEWPFIWKKYSDAGYRTLYAEDFPNIATFNYLKQGFYAPPTHYYARPLAVAMEANEKIWRNSHNCLGDTTAVEFILNYPKQFVRSFKHEPHFGFVFLNRPTHDDLGLARAADEQHAQFLRDLVSESLLNNTLLIYFSDHGARYGRFRTTFNGMVEERAPFIMFVFPKWFHQKYPLYVQALQTNRKRLTTPFDVHETLRDVLYLDGKTKGAGSLEDRAISLFREIPKERTCEHADIDSHWCLCHDMKRADIPKQLVNYLALAIVERINDLIEKKHDRCWKLDLDKVQSALLISSQSNKLNTSKDAKNSLPSEEKKYDKDVQTYRLTIKTLPNEAVYEASVTYNLKGRKAKVIGDVSRLNKYGHQADCMNEPALKLYCYCISYHRAKSNNP</sequence>
<dbReference type="GeneID" id="101860708"/>
<accession>A0ABM1VV74</accession>
<dbReference type="PANTHER" id="PTHR10974:SF6">
    <property type="entry name" value="PROTEIN CBG19234"/>
    <property type="match status" value="1"/>
</dbReference>
<keyword evidence="1" id="KW-0812">Transmembrane</keyword>
<evidence type="ECO:0000313" key="2">
    <source>
        <dbReference type="Proteomes" id="UP000694888"/>
    </source>
</evidence>
<name>A0ABM1VV74_APLCA</name>
<dbReference type="Pfam" id="PF02995">
    <property type="entry name" value="DUF229"/>
    <property type="match status" value="1"/>
</dbReference>
<keyword evidence="2" id="KW-1185">Reference proteome</keyword>
<protein>
    <submittedName>
        <fullName evidence="3">Uncharacterized protein LOC101860708</fullName>
    </submittedName>
</protein>
<dbReference type="SUPFAM" id="SSF53649">
    <property type="entry name" value="Alkaline phosphatase-like"/>
    <property type="match status" value="1"/>
</dbReference>